<gene>
    <name evidence="1" type="ORF">F7732_06800</name>
</gene>
<evidence type="ECO:0000313" key="2">
    <source>
        <dbReference type="Proteomes" id="UP000441354"/>
    </source>
</evidence>
<dbReference type="AlphaFoldDB" id="A0A7V7RP56"/>
<dbReference type="Proteomes" id="UP000441354">
    <property type="component" value="Unassembled WGS sequence"/>
</dbReference>
<dbReference type="RefSeq" id="WP_151573676.1">
    <property type="nucleotide sequence ID" value="NZ_WBOT01000002.1"/>
</dbReference>
<protein>
    <submittedName>
        <fullName evidence="1">Uncharacterized protein</fullName>
    </submittedName>
</protein>
<organism evidence="1 2">
    <name type="scientific">Bacillus mesophilum</name>
    <dbReference type="NCBI Taxonomy" id="1071718"/>
    <lineage>
        <taxon>Bacteria</taxon>
        <taxon>Bacillati</taxon>
        <taxon>Bacillota</taxon>
        <taxon>Bacilli</taxon>
        <taxon>Bacillales</taxon>
        <taxon>Bacillaceae</taxon>
        <taxon>Bacillus</taxon>
    </lineage>
</organism>
<evidence type="ECO:0000313" key="1">
    <source>
        <dbReference type="EMBL" id="KAB2334368.1"/>
    </source>
</evidence>
<sequence length="161" mass="18808">MNAKDKVQAEQVLKHLFMGTQVDGLQFGLSSSAIKLYFTNYKEIEDFGGQLYLNNETKWSLFENSPIEYPANENEIEDYTEAEQYNRIYRIRRQKVTNVQLGETALHLLLTLENGYTIFLNGCNDMYECWQAGVEDEEELWLVVSAPGNDIAFWVPDRFQW</sequence>
<keyword evidence="2" id="KW-1185">Reference proteome</keyword>
<dbReference type="OrthoDB" id="2352329at2"/>
<proteinExistence type="predicted"/>
<name>A0A7V7RP56_9BACI</name>
<reference evidence="1 2" key="1">
    <citation type="journal article" date="2014" name="Arch. Microbiol.">
        <title>Bacillus mesophilum sp. nov., strain IITR-54T, a novel 4-chlorobiphenyl dechlorinating bacterium.</title>
        <authorList>
            <person name="Manickam N."/>
            <person name="Singh N.K."/>
            <person name="Bajaj A."/>
            <person name="Kumar R.M."/>
            <person name="Kaur G."/>
            <person name="Kaur N."/>
            <person name="Bala M."/>
            <person name="Kumar A."/>
            <person name="Mayilraj S."/>
        </authorList>
    </citation>
    <scope>NUCLEOTIDE SEQUENCE [LARGE SCALE GENOMIC DNA]</scope>
    <source>
        <strain evidence="1 2">IITR-54</strain>
    </source>
</reference>
<comment type="caution">
    <text evidence="1">The sequence shown here is derived from an EMBL/GenBank/DDBJ whole genome shotgun (WGS) entry which is preliminary data.</text>
</comment>
<accession>A0A7V7RP56</accession>
<dbReference type="EMBL" id="WBOT01000002">
    <property type="protein sequence ID" value="KAB2334368.1"/>
    <property type="molecule type" value="Genomic_DNA"/>
</dbReference>